<name>A0A316U4L5_9BASI</name>
<evidence type="ECO:0000256" key="6">
    <source>
        <dbReference type="ARBA" id="ARBA00022723"/>
    </source>
</evidence>
<dbReference type="AlphaFoldDB" id="A0A316U4L5"/>
<evidence type="ECO:0000313" key="9">
    <source>
        <dbReference type="EMBL" id="PWN19283.1"/>
    </source>
</evidence>
<proteinExistence type="predicted"/>
<dbReference type="GO" id="GO:0005694">
    <property type="term" value="C:chromosome"/>
    <property type="evidence" value="ECO:0007669"/>
    <property type="project" value="UniProtKB-SubCell"/>
</dbReference>
<dbReference type="EMBL" id="KZ819332">
    <property type="protein sequence ID" value="PWN19283.1"/>
    <property type="molecule type" value="Genomic_DNA"/>
</dbReference>
<accession>A0A316U4L5</accession>
<dbReference type="InterPro" id="IPR046341">
    <property type="entry name" value="SET_dom_sf"/>
</dbReference>
<reference evidence="9 10" key="1">
    <citation type="journal article" date="2018" name="Mol. Biol. Evol.">
        <title>Broad Genomic Sampling Reveals a Smut Pathogenic Ancestry of the Fungal Clade Ustilaginomycotina.</title>
        <authorList>
            <person name="Kijpornyongpan T."/>
            <person name="Mondo S.J."/>
            <person name="Barry K."/>
            <person name="Sandor L."/>
            <person name="Lee J."/>
            <person name="Lipzen A."/>
            <person name="Pangilinan J."/>
            <person name="LaButti K."/>
            <person name="Hainaut M."/>
            <person name="Henrissat B."/>
            <person name="Grigoriev I.V."/>
            <person name="Spatafora J.W."/>
            <person name="Aime M.C."/>
        </authorList>
    </citation>
    <scope>NUCLEOTIDE SEQUENCE [LARGE SCALE GENOMIC DNA]</scope>
    <source>
        <strain evidence="9 10">MCA 4718</strain>
    </source>
</reference>
<keyword evidence="7" id="KW-0862">Zinc</keyword>
<keyword evidence="3" id="KW-0489">Methyltransferase</keyword>
<dbReference type="SUPFAM" id="SSF82199">
    <property type="entry name" value="SET domain"/>
    <property type="match status" value="1"/>
</dbReference>
<organism evidence="9 10">
    <name type="scientific">Pseudomicrostroma glucosiphilum</name>
    <dbReference type="NCBI Taxonomy" id="1684307"/>
    <lineage>
        <taxon>Eukaryota</taxon>
        <taxon>Fungi</taxon>
        <taxon>Dikarya</taxon>
        <taxon>Basidiomycota</taxon>
        <taxon>Ustilaginomycotina</taxon>
        <taxon>Exobasidiomycetes</taxon>
        <taxon>Microstromatales</taxon>
        <taxon>Microstromatales incertae sedis</taxon>
        <taxon>Pseudomicrostroma</taxon>
    </lineage>
</organism>
<evidence type="ECO:0000259" key="8">
    <source>
        <dbReference type="PROSITE" id="PS50280"/>
    </source>
</evidence>
<dbReference type="Proteomes" id="UP000245942">
    <property type="component" value="Unassembled WGS sequence"/>
</dbReference>
<dbReference type="GO" id="GO:0032259">
    <property type="term" value="P:methylation"/>
    <property type="evidence" value="ECO:0007669"/>
    <property type="project" value="UniProtKB-KW"/>
</dbReference>
<dbReference type="SMART" id="SM00317">
    <property type="entry name" value="SET"/>
    <property type="match status" value="1"/>
</dbReference>
<dbReference type="Pfam" id="PF00856">
    <property type="entry name" value="SET"/>
    <property type="match status" value="1"/>
</dbReference>
<keyword evidence="4" id="KW-0808">Transferase</keyword>
<feature type="non-terminal residue" evidence="9">
    <location>
        <position position="149"/>
    </location>
</feature>
<dbReference type="Gene3D" id="2.170.270.10">
    <property type="entry name" value="SET domain"/>
    <property type="match status" value="1"/>
</dbReference>
<keyword evidence="5" id="KW-0949">S-adenosyl-L-methionine</keyword>
<dbReference type="STRING" id="1684307.A0A316U4L5"/>
<dbReference type="GO" id="GO:0046872">
    <property type="term" value="F:metal ion binding"/>
    <property type="evidence" value="ECO:0007669"/>
    <property type="project" value="UniProtKB-KW"/>
</dbReference>
<dbReference type="InterPro" id="IPR050973">
    <property type="entry name" value="H3K9_Histone-Lys_N-MTase"/>
</dbReference>
<comment type="subcellular location">
    <subcellularLocation>
        <location evidence="1">Chromosome</location>
    </subcellularLocation>
</comment>
<dbReference type="PROSITE" id="PS50280">
    <property type="entry name" value="SET"/>
    <property type="match status" value="1"/>
</dbReference>
<evidence type="ECO:0000256" key="1">
    <source>
        <dbReference type="ARBA" id="ARBA00004286"/>
    </source>
</evidence>
<evidence type="ECO:0000256" key="7">
    <source>
        <dbReference type="ARBA" id="ARBA00022833"/>
    </source>
</evidence>
<dbReference type="InterPro" id="IPR001214">
    <property type="entry name" value="SET_dom"/>
</dbReference>
<feature type="domain" description="SET" evidence="8">
    <location>
        <begin position="27"/>
        <end position="149"/>
    </location>
</feature>
<evidence type="ECO:0000256" key="4">
    <source>
        <dbReference type="ARBA" id="ARBA00022679"/>
    </source>
</evidence>
<dbReference type="PANTHER" id="PTHR46223">
    <property type="entry name" value="HISTONE-LYSINE N-METHYLTRANSFERASE SUV39H"/>
    <property type="match status" value="1"/>
</dbReference>
<dbReference type="PANTHER" id="PTHR46223:SF3">
    <property type="entry name" value="HISTONE-LYSINE N-METHYLTRANSFERASE SET-23"/>
    <property type="match status" value="1"/>
</dbReference>
<sequence>MCIFECTKACGCSDDCPNRVVQKGRTVPLEVFKTKMCGWGLRTRKALKAGTFITTYAGELITEAETEKRAKVYERHLETSYIYDIEPHMADNIDAGPWGNVSRFLNHSCDPNCGTYYVWTDEVFDVRRPVICFFTRRDVAEGEELTFEY</sequence>
<evidence type="ECO:0000313" key="10">
    <source>
        <dbReference type="Proteomes" id="UP000245942"/>
    </source>
</evidence>
<evidence type="ECO:0000256" key="2">
    <source>
        <dbReference type="ARBA" id="ARBA00022454"/>
    </source>
</evidence>
<dbReference type="RefSeq" id="XP_025346443.1">
    <property type="nucleotide sequence ID" value="XM_025490426.1"/>
</dbReference>
<keyword evidence="2" id="KW-0158">Chromosome</keyword>
<evidence type="ECO:0000256" key="5">
    <source>
        <dbReference type="ARBA" id="ARBA00022691"/>
    </source>
</evidence>
<keyword evidence="10" id="KW-1185">Reference proteome</keyword>
<dbReference type="GO" id="GO:0008168">
    <property type="term" value="F:methyltransferase activity"/>
    <property type="evidence" value="ECO:0007669"/>
    <property type="project" value="UniProtKB-KW"/>
</dbReference>
<dbReference type="GeneID" id="37012160"/>
<keyword evidence="6" id="KW-0479">Metal-binding</keyword>
<evidence type="ECO:0000256" key="3">
    <source>
        <dbReference type="ARBA" id="ARBA00022603"/>
    </source>
</evidence>
<protein>
    <submittedName>
        <fullName evidence="9">SET domain-containing protein</fullName>
    </submittedName>
</protein>
<dbReference type="OrthoDB" id="308383at2759"/>
<gene>
    <name evidence="9" type="ORF">BCV69DRAFT_251364</name>
</gene>